<dbReference type="RefSeq" id="WP_373654507.1">
    <property type="nucleotide sequence ID" value="NZ_JBGUAW010000002.1"/>
</dbReference>
<dbReference type="EMBL" id="JBGUAW010000002">
    <property type="protein sequence ID" value="MFA9459719.1"/>
    <property type="molecule type" value="Genomic_DNA"/>
</dbReference>
<keyword evidence="4" id="KW-1185">Reference proteome</keyword>
<evidence type="ECO:0000259" key="2">
    <source>
        <dbReference type="Pfam" id="PF02470"/>
    </source>
</evidence>
<keyword evidence="1" id="KW-0812">Transmembrane</keyword>
<evidence type="ECO:0000313" key="3">
    <source>
        <dbReference type="EMBL" id="MFA9459719.1"/>
    </source>
</evidence>
<evidence type="ECO:0000313" key="4">
    <source>
        <dbReference type="Proteomes" id="UP001575181"/>
    </source>
</evidence>
<evidence type="ECO:0000256" key="1">
    <source>
        <dbReference type="SAM" id="Phobius"/>
    </source>
</evidence>
<proteinExistence type="predicted"/>
<feature type="transmembrane region" description="Helical" evidence="1">
    <location>
        <begin position="7"/>
        <end position="28"/>
    </location>
</feature>
<dbReference type="PANTHER" id="PTHR36698:SF2">
    <property type="entry name" value="MCE_MLAD DOMAIN-CONTAINING PROTEIN"/>
    <property type="match status" value="1"/>
</dbReference>
<keyword evidence="1" id="KW-0472">Membrane</keyword>
<accession>A0ABV4TQW0</accession>
<dbReference type="InterPro" id="IPR003399">
    <property type="entry name" value="Mce/MlaD"/>
</dbReference>
<sequence>MERDVRYITVGIVVILTGIGFFLFLLWFSQNPEGEDFEQYSIYFQGSVGGLDAGSEVQYQGVEVGRVIAIEVLEDRPRFIRVHIQVSANTPVNRTTVATSRSVGFTGLAYVGLETREADAPPPRKPPGERFAVLDSRPSRLEQVFEDLPKILKRIENVARRAERLLGKDTERQVHALLKGANRLTENLNGRVRELSGIMDRTRETLAGVDRTLTGTRKTMRAARQVLPEAEAALGNLRALSGRLDRFLAQHRGDLDRFTSEGLEELRLFLEDGRATLKEVRELSRRLKENPSQLIYQPGAEGVEIPQ</sequence>
<keyword evidence="1" id="KW-1133">Transmembrane helix</keyword>
<dbReference type="Pfam" id="PF02470">
    <property type="entry name" value="MlaD"/>
    <property type="match status" value="1"/>
</dbReference>
<reference evidence="3 4" key="1">
    <citation type="submission" date="2024-08" db="EMBL/GenBank/DDBJ databases">
        <title>Whole-genome sequencing of halo(alkali)philic microorganisms from hypersaline lakes.</title>
        <authorList>
            <person name="Sorokin D.Y."/>
            <person name="Merkel A.Y."/>
            <person name="Messina E."/>
            <person name="Yakimov M."/>
        </authorList>
    </citation>
    <scope>NUCLEOTIDE SEQUENCE [LARGE SCALE GENOMIC DNA]</scope>
    <source>
        <strain evidence="3 4">Cl-TMA</strain>
    </source>
</reference>
<feature type="domain" description="Mce/MlaD" evidence="2">
    <location>
        <begin position="40"/>
        <end position="115"/>
    </location>
</feature>
<name>A0ABV4TQW0_9GAMM</name>
<gene>
    <name evidence="3" type="ORF">ACERLL_02630</name>
</gene>
<protein>
    <submittedName>
        <fullName evidence="3">MlaD family protein</fullName>
    </submittedName>
</protein>
<organism evidence="3 4">
    <name type="scientific">Thiohalorhabdus methylotrophus</name>
    <dbReference type="NCBI Taxonomy" id="3242694"/>
    <lineage>
        <taxon>Bacteria</taxon>
        <taxon>Pseudomonadati</taxon>
        <taxon>Pseudomonadota</taxon>
        <taxon>Gammaproteobacteria</taxon>
        <taxon>Thiohalorhabdales</taxon>
        <taxon>Thiohalorhabdaceae</taxon>
        <taxon>Thiohalorhabdus</taxon>
    </lineage>
</organism>
<dbReference type="Proteomes" id="UP001575181">
    <property type="component" value="Unassembled WGS sequence"/>
</dbReference>
<dbReference type="PANTHER" id="PTHR36698">
    <property type="entry name" value="BLL5892 PROTEIN"/>
    <property type="match status" value="1"/>
</dbReference>
<comment type="caution">
    <text evidence="3">The sequence shown here is derived from an EMBL/GenBank/DDBJ whole genome shotgun (WGS) entry which is preliminary data.</text>
</comment>